<protein>
    <submittedName>
        <fullName evidence="2">Nickel responsive regulator</fullName>
    </submittedName>
</protein>
<dbReference type="CDD" id="cd22231">
    <property type="entry name" value="RHH_NikR_HicB-like"/>
    <property type="match status" value="1"/>
</dbReference>
<keyword evidence="3" id="KW-1185">Reference proteome</keyword>
<dbReference type="InterPro" id="IPR013321">
    <property type="entry name" value="Arc_rbn_hlx_hlx"/>
</dbReference>
<dbReference type="OrthoDB" id="515108at2"/>
<dbReference type="KEGG" id="svp:Pan189_38410"/>
<evidence type="ECO:0000313" key="2">
    <source>
        <dbReference type="EMBL" id="QDT39434.1"/>
    </source>
</evidence>
<gene>
    <name evidence="2" type="ORF">Pan189_38410</name>
</gene>
<reference evidence="2 3" key="1">
    <citation type="submission" date="2019-02" db="EMBL/GenBank/DDBJ databases">
        <title>Deep-cultivation of Planctomycetes and their phenomic and genomic characterization uncovers novel biology.</title>
        <authorList>
            <person name="Wiegand S."/>
            <person name="Jogler M."/>
            <person name="Boedeker C."/>
            <person name="Pinto D."/>
            <person name="Vollmers J."/>
            <person name="Rivas-Marin E."/>
            <person name="Kohn T."/>
            <person name="Peeters S.H."/>
            <person name="Heuer A."/>
            <person name="Rast P."/>
            <person name="Oberbeckmann S."/>
            <person name="Bunk B."/>
            <person name="Jeske O."/>
            <person name="Meyerdierks A."/>
            <person name="Storesund J.E."/>
            <person name="Kallscheuer N."/>
            <person name="Luecker S."/>
            <person name="Lage O.M."/>
            <person name="Pohl T."/>
            <person name="Merkel B.J."/>
            <person name="Hornburger P."/>
            <person name="Mueller R.-W."/>
            <person name="Bruemmer F."/>
            <person name="Labrenz M."/>
            <person name="Spormann A.M."/>
            <person name="Op den Camp H."/>
            <person name="Overmann J."/>
            <person name="Amann R."/>
            <person name="Jetten M.S.M."/>
            <person name="Mascher T."/>
            <person name="Medema M.H."/>
            <person name="Devos D.P."/>
            <person name="Kaster A.-K."/>
            <person name="Ovreas L."/>
            <person name="Rohde M."/>
            <person name="Galperin M.Y."/>
            <person name="Jogler C."/>
        </authorList>
    </citation>
    <scope>NUCLEOTIDE SEQUENCE [LARGE SCALE GENOMIC DNA]</scope>
    <source>
        <strain evidence="2 3">Pan189</strain>
    </source>
</reference>
<dbReference type="PANTHER" id="PTHR36582:SF2">
    <property type="entry name" value="ANTITOXIN PARD"/>
    <property type="match status" value="1"/>
</dbReference>
<proteinExistence type="inferred from homology"/>
<dbReference type="AlphaFoldDB" id="A0A517R6C2"/>
<dbReference type="InterPro" id="IPR022789">
    <property type="entry name" value="ParD"/>
</dbReference>
<dbReference type="SUPFAM" id="SSF47598">
    <property type="entry name" value="Ribbon-helix-helix"/>
    <property type="match status" value="1"/>
</dbReference>
<dbReference type="GO" id="GO:0006355">
    <property type="term" value="P:regulation of DNA-templated transcription"/>
    <property type="evidence" value="ECO:0007669"/>
    <property type="project" value="InterPro"/>
</dbReference>
<comment type="similarity">
    <text evidence="1">Belongs to the ParD antitoxin family.</text>
</comment>
<dbReference type="InterPro" id="IPR010985">
    <property type="entry name" value="Ribbon_hlx_hlx"/>
</dbReference>
<dbReference type="RefSeq" id="WP_145365570.1">
    <property type="nucleotide sequence ID" value="NZ_CP036268.1"/>
</dbReference>
<dbReference type="Proteomes" id="UP000317318">
    <property type="component" value="Chromosome"/>
</dbReference>
<name>A0A517R6C2_9PLAN</name>
<evidence type="ECO:0000313" key="3">
    <source>
        <dbReference type="Proteomes" id="UP000317318"/>
    </source>
</evidence>
<accession>A0A517R6C2</accession>
<dbReference type="EMBL" id="CP036268">
    <property type="protein sequence ID" value="QDT39434.1"/>
    <property type="molecule type" value="Genomic_DNA"/>
</dbReference>
<sequence length="91" mass="10210">MSRITIEISDELVEHLEERASSKGFGSASEYLQEIIRDDRRQAAFQRVEQLLLEGLDSGPPKELLPEDWDALRSRLASKHGQPVPPRSAVG</sequence>
<organism evidence="2 3">
    <name type="scientific">Stratiformator vulcanicus</name>
    <dbReference type="NCBI Taxonomy" id="2527980"/>
    <lineage>
        <taxon>Bacteria</taxon>
        <taxon>Pseudomonadati</taxon>
        <taxon>Planctomycetota</taxon>
        <taxon>Planctomycetia</taxon>
        <taxon>Planctomycetales</taxon>
        <taxon>Planctomycetaceae</taxon>
        <taxon>Stratiformator</taxon>
    </lineage>
</organism>
<dbReference type="Gene3D" id="1.10.1220.10">
    <property type="entry name" value="Met repressor-like"/>
    <property type="match status" value="1"/>
</dbReference>
<evidence type="ECO:0000256" key="1">
    <source>
        <dbReference type="ARBA" id="ARBA00008580"/>
    </source>
</evidence>
<dbReference type="PANTHER" id="PTHR36582">
    <property type="entry name" value="ANTITOXIN PARD"/>
    <property type="match status" value="1"/>
</dbReference>